<dbReference type="FunFam" id="1.10.10.10:FF:000001">
    <property type="entry name" value="LysR family transcriptional regulator"/>
    <property type="match status" value="1"/>
</dbReference>
<protein>
    <submittedName>
        <fullName evidence="6">LysR family transcriptional regulator</fullName>
    </submittedName>
</protein>
<name>A0AAU9EKK7_9FIRM</name>
<dbReference type="RefSeq" id="WP_338536830.1">
    <property type="nucleotide sequence ID" value="NZ_AP028654.1"/>
</dbReference>
<dbReference type="PANTHER" id="PTHR30126:SF40">
    <property type="entry name" value="HTH-TYPE TRANSCRIPTIONAL REGULATOR GLTR"/>
    <property type="match status" value="1"/>
</dbReference>
<evidence type="ECO:0000259" key="5">
    <source>
        <dbReference type="PROSITE" id="PS50931"/>
    </source>
</evidence>
<dbReference type="InterPro" id="IPR000847">
    <property type="entry name" value="LysR_HTH_N"/>
</dbReference>
<keyword evidence="3" id="KW-0238">DNA-binding</keyword>
<dbReference type="EMBL" id="AP028654">
    <property type="protein sequence ID" value="BEP28514.1"/>
    <property type="molecule type" value="Genomic_DNA"/>
</dbReference>
<organism evidence="6 7">
    <name type="scientific">Helicovermis profundi</name>
    <dbReference type="NCBI Taxonomy" id="3065157"/>
    <lineage>
        <taxon>Bacteria</taxon>
        <taxon>Bacillati</taxon>
        <taxon>Bacillota</taxon>
        <taxon>Clostridia</taxon>
        <taxon>Helicovermis</taxon>
    </lineage>
</organism>
<gene>
    <name evidence="6" type="ORF">HLPR_08450</name>
</gene>
<accession>A0AAU9EKK7</accession>
<dbReference type="SUPFAM" id="SSF53850">
    <property type="entry name" value="Periplasmic binding protein-like II"/>
    <property type="match status" value="1"/>
</dbReference>
<evidence type="ECO:0000256" key="2">
    <source>
        <dbReference type="ARBA" id="ARBA00023015"/>
    </source>
</evidence>
<dbReference type="Gene3D" id="1.10.10.10">
    <property type="entry name" value="Winged helix-like DNA-binding domain superfamily/Winged helix DNA-binding domain"/>
    <property type="match status" value="1"/>
</dbReference>
<keyword evidence="7" id="KW-1185">Reference proteome</keyword>
<reference evidence="6 7" key="1">
    <citation type="submission" date="2023-08" db="EMBL/GenBank/DDBJ databases">
        <title>Helicovermis profunda gen. nov., sp. nov., a novel mesophilic, fermentative bacterium within the Bacillota from a deep-sea hydrothermal vent chimney.</title>
        <authorList>
            <person name="Miyazaki U."/>
            <person name="Mizutani D."/>
            <person name="Hashimoto Y."/>
            <person name="Tame A."/>
            <person name="Sawayama S."/>
            <person name="Miyazaki J."/>
            <person name="Takai K."/>
            <person name="Nakagawa S."/>
        </authorList>
    </citation>
    <scope>NUCLEOTIDE SEQUENCE [LARGE SCALE GENOMIC DNA]</scope>
    <source>
        <strain evidence="6 7">S502</strain>
    </source>
</reference>
<evidence type="ECO:0000256" key="3">
    <source>
        <dbReference type="ARBA" id="ARBA00023125"/>
    </source>
</evidence>
<evidence type="ECO:0000313" key="6">
    <source>
        <dbReference type="EMBL" id="BEP28514.1"/>
    </source>
</evidence>
<keyword evidence="2" id="KW-0805">Transcription regulation</keyword>
<keyword evidence="4" id="KW-0804">Transcription</keyword>
<dbReference type="SUPFAM" id="SSF46785">
    <property type="entry name" value="Winged helix' DNA-binding domain"/>
    <property type="match status" value="1"/>
</dbReference>
<comment type="similarity">
    <text evidence="1">Belongs to the LysR transcriptional regulatory family.</text>
</comment>
<dbReference type="CDD" id="cd05466">
    <property type="entry name" value="PBP2_LTTR_substrate"/>
    <property type="match status" value="1"/>
</dbReference>
<proteinExistence type="inferred from homology"/>
<evidence type="ECO:0000313" key="7">
    <source>
        <dbReference type="Proteomes" id="UP001321786"/>
    </source>
</evidence>
<evidence type="ECO:0000256" key="1">
    <source>
        <dbReference type="ARBA" id="ARBA00009437"/>
    </source>
</evidence>
<dbReference type="InterPro" id="IPR005119">
    <property type="entry name" value="LysR_subst-bd"/>
</dbReference>
<feature type="domain" description="HTH lysR-type" evidence="5">
    <location>
        <begin position="1"/>
        <end position="58"/>
    </location>
</feature>
<dbReference type="Proteomes" id="UP001321786">
    <property type="component" value="Chromosome"/>
</dbReference>
<evidence type="ECO:0000256" key="4">
    <source>
        <dbReference type="ARBA" id="ARBA00023163"/>
    </source>
</evidence>
<dbReference type="Gene3D" id="3.40.190.10">
    <property type="entry name" value="Periplasmic binding protein-like II"/>
    <property type="match status" value="2"/>
</dbReference>
<dbReference type="GO" id="GO:0003700">
    <property type="term" value="F:DNA-binding transcription factor activity"/>
    <property type="evidence" value="ECO:0007669"/>
    <property type="project" value="InterPro"/>
</dbReference>
<dbReference type="PROSITE" id="PS50931">
    <property type="entry name" value="HTH_LYSR"/>
    <property type="match status" value="1"/>
</dbReference>
<dbReference type="GO" id="GO:0000976">
    <property type="term" value="F:transcription cis-regulatory region binding"/>
    <property type="evidence" value="ECO:0007669"/>
    <property type="project" value="TreeGrafter"/>
</dbReference>
<dbReference type="AlphaFoldDB" id="A0AAU9EKK7"/>
<dbReference type="PANTHER" id="PTHR30126">
    <property type="entry name" value="HTH-TYPE TRANSCRIPTIONAL REGULATOR"/>
    <property type="match status" value="1"/>
</dbReference>
<dbReference type="Pfam" id="PF00126">
    <property type="entry name" value="HTH_1"/>
    <property type="match status" value="1"/>
</dbReference>
<dbReference type="Pfam" id="PF03466">
    <property type="entry name" value="LysR_substrate"/>
    <property type="match status" value="1"/>
</dbReference>
<sequence>MHIESLEYFREVVECKSISKVANKSHISQSALSQLIQKIEDSLNSKLLNRSNRGVEPTDIGKIVLKYSNNILKTYEKMMEEIEDFEKSTHTIRINAERSLVTYSLPCALYKVKKKYSKHKYELVSSKKDEIINDVRNDICDMGVINENISEIDLDVNRIGREKVVLVAEKDFRIPDKITIEELFNYDIIALSNAYYISSKICEKLGRFGKCEDDLKILFNIDSIGAVKSSVHNGYGISFLPYMAVKKELYSGLYKIIEIEDFDLSYDIFLLHKSYDKLSSSSCETIKYFIEMGDKSFC</sequence>
<dbReference type="InterPro" id="IPR036390">
    <property type="entry name" value="WH_DNA-bd_sf"/>
</dbReference>
<dbReference type="KEGG" id="hprf:HLPR_08450"/>
<dbReference type="InterPro" id="IPR036388">
    <property type="entry name" value="WH-like_DNA-bd_sf"/>
</dbReference>